<reference evidence="1 2" key="1">
    <citation type="journal article" date="2016" name="Nat. Commun.">
        <title>Thousands of microbial genomes shed light on interconnected biogeochemical processes in an aquifer system.</title>
        <authorList>
            <person name="Anantharaman K."/>
            <person name="Brown C.T."/>
            <person name="Hug L.A."/>
            <person name="Sharon I."/>
            <person name="Castelle C.J."/>
            <person name="Probst A.J."/>
            <person name="Thomas B.C."/>
            <person name="Singh A."/>
            <person name="Wilkins M.J."/>
            <person name="Karaoz U."/>
            <person name="Brodie E.L."/>
            <person name="Williams K.H."/>
            <person name="Hubbard S.S."/>
            <person name="Banfield J.F."/>
        </authorList>
    </citation>
    <scope>NUCLEOTIDE SEQUENCE [LARGE SCALE GENOMIC DNA]</scope>
</reference>
<name>A0A1G1WGG7_9BACT</name>
<comment type="caution">
    <text evidence="1">The sequence shown here is derived from an EMBL/GenBank/DDBJ whole genome shotgun (WGS) entry which is preliminary data.</text>
</comment>
<sequence>MIQKHGSPINNFTSEKGWLVWGYDPLNIRPRDCLGAGSMYDDLFERYTGGCLEDVNAEEPGPIRARINATGCHVLRHQQPNLTINNNAWQPGGYNGGPAVVFVSGDMTIGEDIFIRPETGIIFVVGGDINTEESVENIAGMFIFDGSFDDMSGDEKLVIRGALVGGFNDESFGFRRDLGADNENDPAEHIIYEPKYLWLFRDIVGDKNTILKEVAP</sequence>
<accession>A0A1G1WGG7</accession>
<organism evidence="1 2">
    <name type="scientific">Candidatus Woykebacteria bacterium RBG_16_44_10</name>
    <dbReference type="NCBI Taxonomy" id="1802597"/>
    <lineage>
        <taxon>Bacteria</taxon>
        <taxon>Candidatus Woykeibacteriota</taxon>
    </lineage>
</organism>
<protein>
    <submittedName>
        <fullName evidence="1">Uncharacterized protein</fullName>
    </submittedName>
</protein>
<evidence type="ECO:0000313" key="2">
    <source>
        <dbReference type="Proteomes" id="UP000177588"/>
    </source>
</evidence>
<evidence type="ECO:0000313" key="1">
    <source>
        <dbReference type="EMBL" id="OGY26530.1"/>
    </source>
</evidence>
<dbReference type="EMBL" id="MHCT01000005">
    <property type="protein sequence ID" value="OGY26530.1"/>
    <property type="molecule type" value="Genomic_DNA"/>
</dbReference>
<proteinExistence type="predicted"/>
<dbReference type="Proteomes" id="UP000177588">
    <property type="component" value="Unassembled WGS sequence"/>
</dbReference>
<gene>
    <name evidence="1" type="ORF">A2Z24_00200</name>
</gene>
<dbReference type="AlphaFoldDB" id="A0A1G1WGG7"/>
<dbReference type="STRING" id="1802597.A2Z24_00200"/>